<proteinExistence type="predicted"/>
<dbReference type="EMBL" id="BTRK01000001">
    <property type="protein sequence ID" value="GMR33503.1"/>
    <property type="molecule type" value="Genomic_DNA"/>
</dbReference>
<dbReference type="AlphaFoldDB" id="A0AAN4Z3I3"/>
<dbReference type="InterPro" id="IPR011009">
    <property type="entry name" value="Kinase-like_dom_sf"/>
</dbReference>
<sequence length="184" mass="20622">QYLHSRSPAVIHRDRKTENLLVSTEGFGMIGDLGSAREEKTWSSDEEAFKKFLRKWLNGATIRVQPPEVCSPERGVEIDRRSDVWGIAGAIIEMGMAAVMHDRPDEKTPLFYTLLVKQLPHNVEYECLQQILDGTLEPDPAKRLTAEQVVQKLEALAREKNIDLKGNGSSGVPTRRNGARNEAS</sequence>
<evidence type="ECO:0000259" key="2">
    <source>
        <dbReference type="PROSITE" id="PS50011"/>
    </source>
</evidence>
<gene>
    <name evidence="3" type="ORF">PMAYCL1PPCAC_03698</name>
</gene>
<reference evidence="4" key="1">
    <citation type="submission" date="2022-10" db="EMBL/GenBank/DDBJ databases">
        <title>Genome assembly of Pristionchus species.</title>
        <authorList>
            <person name="Yoshida K."/>
            <person name="Sommer R.J."/>
        </authorList>
    </citation>
    <scope>NUCLEOTIDE SEQUENCE [LARGE SCALE GENOMIC DNA]</scope>
    <source>
        <strain evidence="4">RS5460</strain>
    </source>
</reference>
<feature type="domain" description="Protein kinase" evidence="2">
    <location>
        <begin position="1"/>
        <end position="156"/>
    </location>
</feature>
<feature type="non-terminal residue" evidence="3">
    <location>
        <position position="1"/>
    </location>
</feature>
<dbReference type="GO" id="GO:0004672">
    <property type="term" value="F:protein kinase activity"/>
    <property type="evidence" value="ECO:0007669"/>
    <property type="project" value="InterPro"/>
</dbReference>
<dbReference type="Pfam" id="PF00069">
    <property type="entry name" value="Pkinase"/>
    <property type="match status" value="1"/>
</dbReference>
<dbReference type="PROSITE" id="PS50011">
    <property type="entry name" value="PROTEIN_KINASE_DOM"/>
    <property type="match status" value="1"/>
</dbReference>
<feature type="non-terminal residue" evidence="3">
    <location>
        <position position="184"/>
    </location>
</feature>
<feature type="region of interest" description="Disordered" evidence="1">
    <location>
        <begin position="161"/>
        <end position="184"/>
    </location>
</feature>
<evidence type="ECO:0000313" key="3">
    <source>
        <dbReference type="EMBL" id="GMR33503.1"/>
    </source>
</evidence>
<dbReference type="InterPro" id="IPR052751">
    <property type="entry name" value="Plant_MAPKKK"/>
</dbReference>
<protein>
    <recommendedName>
        <fullName evidence="2">Protein kinase domain-containing protein</fullName>
    </recommendedName>
</protein>
<dbReference type="GO" id="GO:0007165">
    <property type="term" value="P:signal transduction"/>
    <property type="evidence" value="ECO:0007669"/>
    <property type="project" value="TreeGrafter"/>
</dbReference>
<name>A0AAN4Z3I3_9BILA</name>
<dbReference type="PANTHER" id="PTHR48011:SF4">
    <property type="entry name" value="MITOGEN-ACTIVATED PROTEIN KINASE KINASE KINASE 19"/>
    <property type="match status" value="1"/>
</dbReference>
<dbReference type="PANTHER" id="PTHR48011">
    <property type="entry name" value="CCR4-NOT TRANSCRIPTIONAL COMPLEX SUBUNIT CAF120-RELATED"/>
    <property type="match status" value="1"/>
</dbReference>
<dbReference type="Gene3D" id="1.10.510.10">
    <property type="entry name" value="Transferase(Phosphotransferase) domain 1"/>
    <property type="match status" value="1"/>
</dbReference>
<keyword evidence="4" id="KW-1185">Reference proteome</keyword>
<evidence type="ECO:0000256" key="1">
    <source>
        <dbReference type="SAM" id="MobiDB-lite"/>
    </source>
</evidence>
<evidence type="ECO:0000313" key="4">
    <source>
        <dbReference type="Proteomes" id="UP001328107"/>
    </source>
</evidence>
<dbReference type="GO" id="GO:0005524">
    <property type="term" value="F:ATP binding"/>
    <property type="evidence" value="ECO:0007669"/>
    <property type="project" value="InterPro"/>
</dbReference>
<dbReference type="InterPro" id="IPR000719">
    <property type="entry name" value="Prot_kinase_dom"/>
</dbReference>
<organism evidence="3 4">
    <name type="scientific">Pristionchus mayeri</name>
    <dbReference type="NCBI Taxonomy" id="1317129"/>
    <lineage>
        <taxon>Eukaryota</taxon>
        <taxon>Metazoa</taxon>
        <taxon>Ecdysozoa</taxon>
        <taxon>Nematoda</taxon>
        <taxon>Chromadorea</taxon>
        <taxon>Rhabditida</taxon>
        <taxon>Rhabditina</taxon>
        <taxon>Diplogasteromorpha</taxon>
        <taxon>Diplogasteroidea</taxon>
        <taxon>Neodiplogasteridae</taxon>
        <taxon>Pristionchus</taxon>
    </lineage>
</organism>
<dbReference type="SUPFAM" id="SSF56112">
    <property type="entry name" value="Protein kinase-like (PK-like)"/>
    <property type="match status" value="1"/>
</dbReference>
<dbReference type="Proteomes" id="UP001328107">
    <property type="component" value="Unassembled WGS sequence"/>
</dbReference>
<comment type="caution">
    <text evidence="3">The sequence shown here is derived from an EMBL/GenBank/DDBJ whole genome shotgun (WGS) entry which is preliminary data.</text>
</comment>
<accession>A0AAN4Z3I3</accession>